<reference evidence="6" key="1">
    <citation type="submission" date="2021-04" db="EMBL/GenBank/DDBJ databases">
        <title>Devosia litorisediminis sp. nov., isolated from a sand dune.</title>
        <authorList>
            <person name="Park S."/>
            <person name="Yoon J.-H."/>
        </authorList>
    </citation>
    <scope>NUCLEOTIDE SEQUENCE</scope>
    <source>
        <strain evidence="6">BSSL-BM10</strain>
    </source>
</reference>
<dbReference type="GO" id="GO:0005524">
    <property type="term" value="F:ATP binding"/>
    <property type="evidence" value="ECO:0007669"/>
    <property type="project" value="UniProtKB-KW"/>
</dbReference>
<dbReference type="PROSITE" id="PS50893">
    <property type="entry name" value="ABC_TRANSPORTER_2"/>
    <property type="match status" value="1"/>
</dbReference>
<dbReference type="Proteomes" id="UP000678281">
    <property type="component" value="Unassembled WGS sequence"/>
</dbReference>
<comment type="caution">
    <text evidence="6">The sequence shown here is derived from an EMBL/GenBank/DDBJ whole genome shotgun (WGS) entry which is preliminary data.</text>
</comment>
<dbReference type="InterPro" id="IPR008995">
    <property type="entry name" value="Mo/tungstate-bd_C_term_dom"/>
</dbReference>
<dbReference type="InterPro" id="IPR027417">
    <property type="entry name" value="P-loop_NTPase"/>
</dbReference>
<dbReference type="PANTHER" id="PTHR42781">
    <property type="entry name" value="SPERMIDINE/PUTRESCINE IMPORT ATP-BINDING PROTEIN POTA"/>
    <property type="match status" value="1"/>
</dbReference>
<dbReference type="InterPro" id="IPR003439">
    <property type="entry name" value="ABC_transporter-like_ATP-bd"/>
</dbReference>
<dbReference type="InterPro" id="IPR003593">
    <property type="entry name" value="AAA+_ATPase"/>
</dbReference>
<keyword evidence="2" id="KW-0813">Transport</keyword>
<dbReference type="InterPro" id="IPR013611">
    <property type="entry name" value="Transp-assoc_OB_typ2"/>
</dbReference>
<feature type="domain" description="ABC transporter" evidence="5">
    <location>
        <begin position="6"/>
        <end position="236"/>
    </location>
</feature>
<dbReference type="InterPro" id="IPR017871">
    <property type="entry name" value="ABC_transporter-like_CS"/>
</dbReference>
<keyword evidence="7" id="KW-1185">Reference proteome</keyword>
<dbReference type="PANTHER" id="PTHR42781:SF4">
    <property type="entry name" value="SPERMIDINE_PUTRESCINE IMPORT ATP-BINDING PROTEIN POTA"/>
    <property type="match status" value="1"/>
</dbReference>
<dbReference type="PROSITE" id="PS00211">
    <property type="entry name" value="ABC_TRANSPORTER_1"/>
    <property type="match status" value="1"/>
</dbReference>
<dbReference type="Gene3D" id="3.40.50.300">
    <property type="entry name" value="P-loop containing nucleotide triphosphate hydrolases"/>
    <property type="match status" value="1"/>
</dbReference>
<dbReference type="EMBL" id="JAGXTP010000001">
    <property type="protein sequence ID" value="MBS3847404.1"/>
    <property type="molecule type" value="Genomic_DNA"/>
</dbReference>
<dbReference type="FunFam" id="3.40.50.300:FF:000425">
    <property type="entry name" value="Probable ABC transporter, ATP-binding subunit"/>
    <property type="match status" value="1"/>
</dbReference>
<gene>
    <name evidence="6" type="ORF">KD146_01720</name>
</gene>
<dbReference type="SUPFAM" id="SSF52540">
    <property type="entry name" value="P-loop containing nucleoside triphosphate hydrolases"/>
    <property type="match status" value="1"/>
</dbReference>
<comment type="similarity">
    <text evidence="1">Belongs to the ABC transporter superfamily.</text>
</comment>
<dbReference type="GO" id="GO:0043190">
    <property type="term" value="C:ATP-binding cassette (ABC) transporter complex"/>
    <property type="evidence" value="ECO:0007669"/>
    <property type="project" value="InterPro"/>
</dbReference>
<proteinExistence type="inferred from homology"/>
<organism evidence="6 7">
    <name type="scientific">Devosia litorisediminis</name>
    <dbReference type="NCBI Taxonomy" id="2829817"/>
    <lineage>
        <taxon>Bacteria</taxon>
        <taxon>Pseudomonadati</taxon>
        <taxon>Pseudomonadota</taxon>
        <taxon>Alphaproteobacteria</taxon>
        <taxon>Hyphomicrobiales</taxon>
        <taxon>Devosiaceae</taxon>
        <taxon>Devosia</taxon>
    </lineage>
</organism>
<evidence type="ECO:0000256" key="1">
    <source>
        <dbReference type="ARBA" id="ARBA00005417"/>
    </source>
</evidence>
<dbReference type="AlphaFoldDB" id="A0A942IC69"/>
<evidence type="ECO:0000313" key="6">
    <source>
        <dbReference type="EMBL" id="MBS3847404.1"/>
    </source>
</evidence>
<sequence length="355" mass="38264">MASDFLKVSGLTKTYGANTVVKSVDFSFAQGEFISLLGPSGCGKTTILRMIAGFETPTSGSITIDGQDITTLKPNQRQLGMVFQAYALFPNLNVGDNIGFGLKIAGVPREERRARVDEMLKLIGLPGFEKRYPYEMSGGQQQRVALARAIAPRPRMLLLDEPLSALDAKIRVSLREEIRAIQLDLGITTVFVTHDQEEALSISDRIVVMNAGHIEQLGAPHEIYNKPATRFVATFVGHLNNLDVVVTDPASKTVTIDGQPLTVPDLPSDVALNANSVLTVRPEVLTIGAREGNDVTLTGTVSDVTFLGSVIRIRVALGSNIVSLDTFNDQRSAPPKRGEAITISLASKDLLVLAN</sequence>
<dbReference type="GO" id="GO:0022857">
    <property type="term" value="F:transmembrane transporter activity"/>
    <property type="evidence" value="ECO:0007669"/>
    <property type="project" value="InterPro"/>
</dbReference>
<evidence type="ECO:0000256" key="2">
    <source>
        <dbReference type="ARBA" id="ARBA00022448"/>
    </source>
</evidence>
<dbReference type="SMART" id="SM00382">
    <property type="entry name" value="AAA"/>
    <property type="match status" value="1"/>
</dbReference>
<dbReference type="SUPFAM" id="SSF50331">
    <property type="entry name" value="MOP-like"/>
    <property type="match status" value="1"/>
</dbReference>
<evidence type="ECO:0000256" key="3">
    <source>
        <dbReference type="ARBA" id="ARBA00022741"/>
    </source>
</evidence>
<evidence type="ECO:0000259" key="5">
    <source>
        <dbReference type="PROSITE" id="PS50893"/>
    </source>
</evidence>
<dbReference type="GO" id="GO:0016887">
    <property type="term" value="F:ATP hydrolysis activity"/>
    <property type="evidence" value="ECO:0007669"/>
    <property type="project" value="InterPro"/>
</dbReference>
<evidence type="ECO:0000313" key="7">
    <source>
        <dbReference type="Proteomes" id="UP000678281"/>
    </source>
</evidence>
<name>A0A942IC69_9HYPH</name>
<dbReference type="Gene3D" id="2.40.50.100">
    <property type="match status" value="1"/>
</dbReference>
<dbReference type="Pfam" id="PF08402">
    <property type="entry name" value="TOBE_2"/>
    <property type="match status" value="1"/>
</dbReference>
<protein>
    <submittedName>
        <fullName evidence="6">ABC transporter ATP-binding protein</fullName>
    </submittedName>
</protein>
<dbReference type="InterPro" id="IPR050093">
    <property type="entry name" value="ABC_SmlMolc_Importer"/>
</dbReference>
<dbReference type="GO" id="GO:0015697">
    <property type="term" value="P:quaternary ammonium group transport"/>
    <property type="evidence" value="ECO:0007669"/>
    <property type="project" value="UniProtKB-ARBA"/>
</dbReference>
<dbReference type="RefSeq" id="WP_212657030.1">
    <property type="nucleotide sequence ID" value="NZ_JAGXTP010000001.1"/>
</dbReference>
<dbReference type="Pfam" id="PF00005">
    <property type="entry name" value="ABC_tran"/>
    <property type="match status" value="1"/>
</dbReference>
<evidence type="ECO:0000256" key="4">
    <source>
        <dbReference type="ARBA" id="ARBA00022840"/>
    </source>
</evidence>
<keyword evidence="4 6" id="KW-0067">ATP-binding</keyword>
<keyword evidence="3" id="KW-0547">Nucleotide-binding</keyword>
<accession>A0A942IC69</accession>